<dbReference type="Proteomes" id="UP000714275">
    <property type="component" value="Unassembled WGS sequence"/>
</dbReference>
<feature type="domain" description="DUF6532" evidence="3">
    <location>
        <begin position="833"/>
        <end position="978"/>
    </location>
</feature>
<dbReference type="Gene3D" id="1.10.510.10">
    <property type="entry name" value="Transferase(Phosphotransferase) domain 1"/>
    <property type="match status" value="1"/>
</dbReference>
<dbReference type="InterPro" id="IPR040976">
    <property type="entry name" value="Pkinase_fungal"/>
</dbReference>
<proteinExistence type="predicted"/>
<dbReference type="Pfam" id="PF17667">
    <property type="entry name" value="Pkinase_fungal"/>
    <property type="match status" value="1"/>
</dbReference>
<dbReference type="PANTHER" id="PTHR38248">
    <property type="entry name" value="FUNK1 6"/>
    <property type="match status" value="1"/>
</dbReference>
<reference evidence="4" key="1">
    <citation type="journal article" date="2020" name="New Phytol.">
        <title>Comparative genomics reveals dynamic genome evolution in host specialist ectomycorrhizal fungi.</title>
        <authorList>
            <person name="Lofgren L.A."/>
            <person name="Nguyen N.H."/>
            <person name="Vilgalys R."/>
            <person name="Ruytinx J."/>
            <person name="Liao H.L."/>
            <person name="Branco S."/>
            <person name="Kuo A."/>
            <person name="LaButti K."/>
            <person name="Lipzen A."/>
            <person name="Andreopoulos W."/>
            <person name="Pangilinan J."/>
            <person name="Riley R."/>
            <person name="Hundley H."/>
            <person name="Na H."/>
            <person name="Barry K."/>
            <person name="Grigoriev I.V."/>
            <person name="Stajich J.E."/>
            <person name="Kennedy P.G."/>
        </authorList>
    </citation>
    <scope>NUCLEOTIDE SEQUENCE</scope>
    <source>
        <strain evidence="4">DOB743</strain>
    </source>
</reference>
<feature type="compositionally biased region" description="Polar residues" evidence="1">
    <location>
        <begin position="490"/>
        <end position="503"/>
    </location>
</feature>
<feature type="domain" description="Fungal-type protein kinase" evidence="2">
    <location>
        <begin position="49"/>
        <end position="280"/>
    </location>
</feature>
<name>A0A9P6ZPN5_9AGAM</name>
<gene>
    <name evidence="4" type="ORF">EV702DRAFT_1200848</name>
</gene>
<protein>
    <recommendedName>
        <fullName evidence="6">Fungal-type protein kinase domain-containing protein</fullName>
    </recommendedName>
</protein>
<organism evidence="4 5">
    <name type="scientific">Suillus placidus</name>
    <dbReference type="NCBI Taxonomy" id="48579"/>
    <lineage>
        <taxon>Eukaryota</taxon>
        <taxon>Fungi</taxon>
        <taxon>Dikarya</taxon>
        <taxon>Basidiomycota</taxon>
        <taxon>Agaricomycotina</taxon>
        <taxon>Agaricomycetes</taxon>
        <taxon>Agaricomycetidae</taxon>
        <taxon>Boletales</taxon>
        <taxon>Suillineae</taxon>
        <taxon>Suillaceae</taxon>
        <taxon>Suillus</taxon>
    </lineage>
</organism>
<evidence type="ECO:0000313" key="5">
    <source>
        <dbReference type="Proteomes" id="UP000714275"/>
    </source>
</evidence>
<sequence length="982" mass="107712">MVDEAIQVGSTALPQTMSAPTALDAPPIASACKTADPPPDRNPHRSSFQGLVGHGTVCYLARRLEEEYIIKDHWVLGDKEVALNEVVMLQAMQGVHGVPQLVEYWLVETKAQEVDETMNYCGKIWQSIKGNSHTHVCLVLKPRVRPLHMFQMKVELVSAIWDIIRIQQIAVEERGILHCDCSLNNAMIKDNGDGSHGTLIDWEFAVHILEGQKYAIGGTGTLPFMSCLLLFQLSEAVGGIAMSQNSWKHASHSHAKVPPLIMHSYQDDLESVFYIFIWICIGYRGPLGMKCILEKRTKGQWLMHLWSPDSFKEGDKLTQQFHPYFHDLLPLALNWYELIRGKGPSHALTFKEVIDLLTKHLDILSKDEPSPELLFAKKVIDALPNGLPAVPDTIPDALLGGKRKVASEAADKDVQEKRTKRKALDSNLKALNEQAGSGKRLQAHTKASLSLSNDADESHHHRSGCPGAGKGGRVAQLEKIGAILDASMRTSQPKGTTSLNADFSVNPLAPEPPHKGHGSRSKSDAQIKQPPPPPAPPAPPPPYTTSETLDSNRVAPRPWPKKVKKTVTPSLSLEASSNQPTFVQHDVGGRYRFSPPIVPPGTELDLQALNNSFMAAAKAAKEQCTLSASHNSCLVADTLEHHLPSAASSDVTLSQQVLPRPATMSLLDARLYKNLDPALRPIKQSDFGLQGTNSEGSDTSEEETTGFLGEVQPSQPQAAITLPTDFEFQHLQDEDDQAAGRALASNGSSSSDDSAMDAPQPADVLELHHKKNGHPRLPDPALLDLLHDCEMANVLGSKTVAKVTKASKDPGDGLKPMQLAWYGSCWKHFLEGAKGECHVLHALENPFPRLVPDLSASITESLSASLVEWLKDGNQVEPDVWPACKPDMARLLYDDLSTWRSDLKKIVVAITPSVYGIIPPAELSTKECTSWVEEAATDLLDRLKYLRDGKDELGKTKNFTHPGLHKVIILFIYTGSYRITHR</sequence>
<evidence type="ECO:0000313" key="4">
    <source>
        <dbReference type="EMBL" id="KAG1773716.1"/>
    </source>
</evidence>
<feature type="compositionally biased region" description="Low complexity" evidence="1">
    <location>
        <begin position="739"/>
        <end position="758"/>
    </location>
</feature>
<comment type="caution">
    <text evidence="4">The sequence shown here is derived from an EMBL/GenBank/DDBJ whole genome shotgun (WGS) entry which is preliminary data.</text>
</comment>
<accession>A0A9P6ZPN5</accession>
<feature type="region of interest" description="Disordered" evidence="1">
    <location>
        <begin position="28"/>
        <end position="47"/>
    </location>
</feature>
<evidence type="ECO:0000259" key="3">
    <source>
        <dbReference type="Pfam" id="PF20149"/>
    </source>
</evidence>
<keyword evidence="5" id="KW-1185">Reference proteome</keyword>
<dbReference type="OrthoDB" id="2682511at2759"/>
<feature type="compositionally biased region" description="Pro residues" evidence="1">
    <location>
        <begin position="529"/>
        <end position="543"/>
    </location>
</feature>
<feature type="region of interest" description="Disordered" evidence="1">
    <location>
        <begin position="683"/>
        <end position="705"/>
    </location>
</feature>
<dbReference type="InterPro" id="IPR045341">
    <property type="entry name" value="DUF6532"/>
</dbReference>
<evidence type="ECO:0000259" key="2">
    <source>
        <dbReference type="Pfam" id="PF17667"/>
    </source>
</evidence>
<dbReference type="SUPFAM" id="SSF56112">
    <property type="entry name" value="Protein kinase-like (PK-like)"/>
    <property type="match status" value="1"/>
</dbReference>
<evidence type="ECO:0000256" key="1">
    <source>
        <dbReference type="SAM" id="MobiDB-lite"/>
    </source>
</evidence>
<evidence type="ECO:0008006" key="6">
    <source>
        <dbReference type="Google" id="ProtNLM"/>
    </source>
</evidence>
<dbReference type="EMBL" id="JABBWD010000046">
    <property type="protein sequence ID" value="KAG1773716.1"/>
    <property type="molecule type" value="Genomic_DNA"/>
</dbReference>
<feature type="region of interest" description="Disordered" evidence="1">
    <location>
        <begin position="736"/>
        <end position="759"/>
    </location>
</feature>
<dbReference type="PANTHER" id="PTHR38248:SF2">
    <property type="entry name" value="FUNK1 11"/>
    <property type="match status" value="1"/>
</dbReference>
<dbReference type="Pfam" id="PF20149">
    <property type="entry name" value="DUF6532"/>
    <property type="match status" value="1"/>
</dbReference>
<feature type="region of interest" description="Disordered" evidence="1">
    <location>
        <begin position="431"/>
        <end position="473"/>
    </location>
</feature>
<dbReference type="InterPro" id="IPR011009">
    <property type="entry name" value="Kinase-like_dom_sf"/>
</dbReference>
<dbReference type="AlphaFoldDB" id="A0A9P6ZPN5"/>
<feature type="region of interest" description="Disordered" evidence="1">
    <location>
        <begin position="490"/>
        <end position="563"/>
    </location>
</feature>